<feature type="region of interest" description="Disordered" evidence="1">
    <location>
        <begin position="117"/>
        <end position="147"/>
    </location>
</feature>
<feature type="region of interest" description="Disordered" evidence="1">
    <location>
        <begin position="1"/>
        <end position="39"/>
    </location>
</feature>
<organism evidence="2">
    <name type="scientific">Rosellinia necatrix</name>
    <name type="common">White root-rot fungus</name>
    <dbReference type="NCBI Taxonomy" id="77044"/>
    <lineage>
        <taxon>Eukaryota</taxon>
        <taxon>Fungi</taxon>
        <taxon>Dikarya</taxon>
        <taxon>Ascomycota</taxon>
        <taxon>Pezizomycotina</taxon>
        <taxon>Sordariomycetes</taxon>
        <taxon>Xylariomycetidae</taxon>
        <taxon>Xylariales</taxon>
        <taxon>Xylariaceae</taxon>
        <taxon>Rosellinia</taxon>
    </lineage>
</organism>
<name>A0A1S8A6V3_ROSNE</name>
<protein>
    <submittedName>
        <fullName evidence="2">Uncharacterized protein</fullName>
    </submittedName>
</protein>
<evidence type="ECO:0000313" key="3">
    <source>
        <dbReference type="Proteomes" id="UP000054516"/>
    </source>
</evidence>
<evidence type="ECO:0000313" key="2">
    <source>
        <dbReference type="EMBL" id="GAW25739.1"/>
    </source>
</evidence>
<proteinExistence type="predicted"/>
<reference evidence="2" key="1">
    <citation type="submission" date="2016-03" db="EMBL/GenBank/DDBJ databases">
        <title>Draft genome sequence of Rosellinia necatrix.</title>
        <authorList>
            <person name="Kanematsu S."/>
        </authorList>
    </citation>
    <scope>NUCLEOTIDE SEQUENCE [LARGE SCALE GENOMIC DNA]</scope>
    <source>
        <strain evidence="2">W97</strain>
    </source>
</reference>
<evidence type="ECO:0000256" key="1">
    <source>
        <dbReference type="SAM" id="MobiDB-lite"/>
    </source>
</evidence>
<keyword evidence="3" id="KW-1185">Reference proteome</keyword>
<dbReference type="AlphaFoldDB" id="A0A1S8A6V3"/>
<feature type="compositionally biased region" description="Low complexity" evidence="1">
    <location>
        <begin position="117"/>
        <end position="127"/>
    </location>
</feature>
<dbReference type="EMBL" id="DF977457">
    <property type="protein sequence ID" value="GAW25739.1"/>
    <property type="molecule type" value="Genomic_DNA"/>
</dbReference>
<gene>
    <name evidence="2" type="ORF">SAMD00023353_1200700</name>
</gene>
<dbReference type="Proteomes" id="UP000054516">
    <property type="component" value="Unassembled WGS sequence"/>
</dbReference>
<dbReference type="OrthoDB" id="4773647at2759"/>
<sequence length="221" mass="23730">MLLFRNRTSHNHGGRLESRKSLPSIPATSSLGRKLFPTGGKKNLVRGRLRGLTGNTAERCIPRYDGDRVVSVPGTWYDAEPKDNTVYKEAGRAQHVEVAGQTWPEIRKSISSMASSLRISHASSSRRSGQECPQHSSGRSGVGFGAPRKHARRWATITGHSGFGNMPEVFLTPGREVAPQLPGLAGSDSFLESLTGTGLFQTSVLMSEANGTAGNATPFLS</sequence>
<accession>A0A1S8A6V3</accession>